<organism evidence="3 4">
    <name type="scientific">Olleya marilimosa</name>
    <dbReference type="NCBI Taxonomy" id="272164"/>
    <lineage>
        <taxon>Bacteria</taxon>
        <taxon>Pseudomonadati</taxon>
        <taxon>Bacteroidota</taxon>
        <taxon>Flavobacteriia</taxon>
        <taxon>Flavobacteriales</taxon>
        <taxon>Flavobacteriaceae</taxon>
    </lineage>
</organism>
<keyword evidence="2" id="KW-0175">Coiled coil</keyword>
<evidence type="ECO:0000256" key="2">
    <source>
        <dbReference type="SAM" id="Coils"/>
    </source>
</evidence>
<dbReference type="InterPro" id="IPR006116">
    <property type="entry name" value="NT_2-5OAS_ClassI-CCAase"/>
</dbReference>
<name>A0ABR8LP26_9FLAO</name>
<gene>
    <name evidence="3" type="ORF">IEG06_00825</name>
</gene>
<proteinExistence type="predicted"/>
<evidence type="ECO:0000313" key="3">
    <source>
        <dbReference type="EMBL" id="MBD3861973.1"/>
    </source>
</evidence>
<dbReference type="Pfam" id="PF18144">
    <property type="entry name" value="SMODS"/>
    <property type="match status" value="1"/>
</dbReference>
<keyword evidence="4" id="KW-1185">Reference proteome</keyword>
<keyword evidence="1" id="KW-0051">Antiviral defense</keyword>
<comment type="caution">
    <text evidence="3">The sequence shown here is derived from an EMBL/GenBank/DDBJ whole genome shotgun (WGS) entry which is preliminary data.</text>
</comment>
<reference evidence="3 4" key="1">
    <citation type="submission" date="2020-09" db="EMBL/GenBank/DDBJ databases">
        <title>Bacillus nautilus sp. nov., Chryseoglobus crepusculi sp. nov, and Psychrobacter noctis sp. nov., isolated from deep-sea sponges from the equatorial Atlantic.</title>
        <authorList>
            <person name="Stennett H.L."/>
            <person name="Williams S.E."/>
        </authorList>
    </citation>
    <scope>NUCLEOTIDE SEQUENCE [LARGE SCALE GENOMIC DNA]</scope>
    <source>
        <strain evidence="3 4">28M-24</strain>
    </source>
</reference>
<evidence type="ECO:0000313" key="4">
    <source>
        <dbReference type="Proteomes" id="UP000627521"/>
    </source>
</evidence>
<dbReference type="CDD" id="cd05400">
    <property type="entry name" value="NT_2-5OAS_ClassI-CCAase"/>
    <property type="match status" value="1"/>
</dbReference>
<protein>
    <submittedName>
        <fullName evidence="3">Nucleotidyltransferase</fullName>
    </submittedName>
</protein>
<dbReference type="EMBL" id="JACXXH010000001">
    <property type="protein sequence ID" value="MBD3861973.1"/>
    <property type="molecule type" value="Genomic_DNA"/>
</dbReference>
<dbReference type="Proteomes" id="UP000627521">
    <property type="component" value="Unassembled WGS sequence"/>
</dbReference>
<sequence length="414" mass="47488">MKEEHKNELNNILENLGKELDISKAEHEAAVKSYTAVAEQLTKENSELLPYKPEILPQGSFMLGTMIKPVNEEDELDIDLVCQLTSKSASWTQYDLKQKVGNQLKANTTYEKMIKKPEGRRCWTLVYAKNSNYHLDILPSIVDSGYKIIFEKTFSSTDIESTDDLAIRITDRENDGYTSNANHLDWLKSNPFGYAKWFFRRAIVSSTRMFSLNEAIQPVRDFEVKKLPLQRIVQILKRHRDIMFSDDSSYNLDHKPISIIITTLSAQAYDKESNIMDGLINVVGNMRGLIKEVWNSENGKYEKWVANPINAEENFADKWPDEDKKRQYFYEWLDKLELDIATLINSEGVGLQNLKESMSMQFGESVMLKTFTNYGNQSRMLTESGKRKMAAHTGLLGSTGATTVKKHDFEGLNE</sequence>
<feature type="coiled-coil region" evidence="2">
    <location>
        <begin position="6"/>
        <end position="44"/>
    </location>
</feature>
<accession>A0ABR8LP26</accession>
<dbReference type="RefSeq" id="WP_191100786.1">
    <property type="nucleotide sequence ID" value="NZ_JACXXH010000001.1"/>
</dbReference>
<evidence type="ECO:0000256" key="1">
    <source>
        <dbReference type="ARBA" id="ARBA00023118"/>
    </source>
</evidence>